<dbReference type="PANTHER" id="PTHR45875:SF1">
    <property type="entry name" value="METHYLTRANSFERASE N6AMT1"/>
    <property type="match status" value="1"/>
</dbReference>
<dbReference type="Gene3D" id="3.40.50.150">
    <property type="entry name" value="Vaccinia Virus protein VP39"/>
    <property type="match status" value="1"/>
</dbReference>
<dbReference type="RefSeq" id="WP_344718988.1">
    <property type="nucleotide sequence ID" value="NZ_BAAAYG010000003.1"/>
</dbReference>
<comment type="caution">
    <text evidence="7">The sequence shown here is derived from an EMBL/GenBank/DDBJ whole genome shotgun (WGS) entry which is preliminary data.</text>
</comment>
<gene>
    <name evidence="7" type="ORF">GCM10020260_10980</name>
</gene>
<evidence type="ECO:0000259" key="6">
    <source>
        <dbReference type="Pfam" id="PF23186"/>
    </source>
</evidence>
<reference evidence="8" key="1">
    <citation type="journal article" date="2019" name="Int. J. Syst. Evol. Microbiol.">
        <title>The Global Catalogue of Microorganisms (GCM) 10K type strain sequencing project: providing services to taxonomists for standard genome sequencing and annotation.</title>
        <authorList>
            <consortium name="The Broad Institute Genomics Platform"/>
            <consortium name="The Broad Institute Genome Sequencing Center for Infectious Disease"/>
            <person name="Wu L."/>
            <person name="Ma J."/>
        </authorList>
    </citation>
    <scope>NUCLEOTIDE SEQUENCE [LARGE SCALE GENOMIC DNA]</scope>
    <source>
        <strain evidence="8">JCM 11483</strain>
    </source>
</reference>
<evidence type="ECO:0000259" key="5">
    <source>
        <dbReference type="Pfam" id="PF05175"/>
    </source>
</evidence>
<dbReference type="Pfam" id="PF05175">
    <property type="entry name" value="MTS"/>
    <property type="match status" value="1"/>
</dbReference>
<proteinExistence type="inferred from homology"/>
<keyword evidence="3" id="KW-0808">Transferase</keyword>
<evidence type="ECO:0000313" key="8">
    <source>
        <dbReference type="Proteomes" id="UP001501736"/>
    </source>
</evidence>
<dbReference type="GO" id="GO:0008168">
    <property type="term" value="F:methyltransferase activity"/>
    <property type="evidence" value="ECO:0007669"/>
    <property type="project" value="UniProtKB-KW"/>
</dbReference>
<keyword evidence="2 7" id="KW-0489">Methyltransferase</keyword>
<dbReference type="PROSITE" id="PS00092">
    <property type="entry name" value="N6_MTASE"/>
    <property type="match status" value="1"/>
</dbReference>
<dbReference type="GO" id="GO:0032259">
    <property type="term" value="P:methylation"/>
    <property type="evidence" value="ECO:0007669"/>
    <property type="project" value="UniProtKB-KW"/>
</dbReference>
<feature type="domain" description="DUF7059" evidence="6">
    <location>
        <begin position="32"/>
        <end position="115"/>
    </location>
</feature>
<dbReference type="CDD" id="cd02440">
    <property type="entry name" value="AdoMet_MTases"/>
    <property type="match status" value="1"/>
</dbReference>
<evidence type="ECO:0000256" key="3">
    <source>
        <dbReference type="ARBA" id="ARBA00022679"/>
    </source>
</evidence>
<dbReference type="InterPro" id="IPR002052">
    <property type="entry name" value="DNA_methylase_N6_adenine_CS"/>
</dbReference>
<accession>A0ABP6RFL2</accession>
<dbReference type="InterPro" id="IPR007848">
    <property type="entry name" value="Small_mtfrase_dom"/>
</dbReference>
<comment type="similarity">
    <text evidence="1">Belongs to the eukaryotic/archaeal PrmC-related family.</text>
</comment>
<evidence type="ECO:0000313" key="7">
    <source>
        <dbReference type="EMBL" id="GAA3282973.1"/>
    </source>
</evidence>
<dbReference type="Proteomes" id="UP001501736">
    <property type="component" value="Unassembled WGS sequence"/>
</dbReference>
<keyword evidence="8" id="KW-1185">Reference proteome</keyword>
<dbReference type="Pfam" id="PF23186">
    <property type="entry name" value="DUF7059"/>
    <property type="match status" value="1"/>
</dbReference>
<evidence type="ECO:0000256" key="2">
    <source>
        <dbReference type="ARBA" id="ARBA00022603"/>
    </source>
</evidence>
<dbReference type="PANTHER" id="PTHR45875">
    <property type="entry name" value="METHYLTRANSFERASE N6AMT1"/>
    <property type="match status" value="1"/>
</dbReference>
<dbReference type="InterPro" id="IPR055487">
    <property type="entry name" value="DUF7059"/>
</dbReference>
<protein>
    <submittedName>
        <fullName evidence="7">Methyltransferase</fullName>
    </submittedName>
</protein>
<organism evidence="7 8">
    <name type="scientific">Nesterenkonia halobia</name>
    <dbReference type="NCBI Taxonomy" id="37922"/>
    <lineage>
        <taxon>Bacteria</taxon>
        <taxon>Bacillati</taxon>
        <taxon>Actinomycetota</taxon>
        <taxon>Actinomycetes</taxon>
        <taxon>Micrococcales</taxon>
        <taxon>Micrococcaceae</taxon>
        <taxon>Nesterenkonia</taxon>
    </lineage>
</organism>
<dbReference type="EMBL" id="BAAAYG010000003">
    <property type="protein sequence ID" value="GAA3282973.1"/>
    <property type="molecule type" value="Genomic_DNA"/>
</dbReference>
<sequence length="586" mass="62101">MSRLTREQAAAVTAPTSDDVALVEALRADLAAAEFTNDALAALLGEESVAALDRDQIVPGQLRVQQLLHDERPPASAVMAALWLLDLDVSVGQLAAAFPRTGPDGLRRLGLVLLGGADGVGGIGADGLVLPAVDLRPYQVAAARQGGSAADLWVTSDLGAHQVEGALPPEHVLGIGQASLTLAGSTHRRGTESALDLGTGCGIQLFHLLDHAEHVVGTDLSERALAFARFNLILNAEALGLDARRLEDRVELLAGSLLEPVAGRRFDLIVSNPPFVITPRTAEEAAAAEAGEVGETGDGGTERYTYRDGGRVGDELVAELVAALPEALAEGGTAQLLGNWEIPAAGSAEDDGDAEPAADWSTRPRQWLAALDAAGGEPAPVDAWFLQRDRQDGPGYAETWLRDAAEERDVVDFRRRYAAYLRDFRLRGVAEVGFGMIWLRRRPVEESGEPWRRVEELVHPVEQPLGPTIGATTERADRVRRDPEAVLGERLVAASDVTDERHQRFGASDPEIILARQGAGLRRVRPVSSGAAGVLGAADGEFSADQLITAVGALLDDGVVDVEELTAALREEVLELVVDGFLVPAE</sequence>
<evidence type="ECO:0000256" key="4">
    <source>
        <dbReference type="ARBA" id="ARBA00022691"/>
    </source>
</evidence>
<feature type="domain" description="Methyltransferase small" evidence="5">
    <location>
        <begin position="186"/>
        <end position="282"/>
    </location>
</feature>
<dbReference type="SUPFAM" id="SSF53335">
    <property type="entry name" value="S-adenosyl-L-methionine-dependent methyltransferases"/>
    <property type="match status" value="1"/>
</dbReference>
<dbReference type="InterPro" id="IPR029063">
    <property type="entry name" value="SAM-dependent_MTases_sf"/>
</dbReference>
<dbReference type="InterPro" id="IPR052190">
    <property type="entry name" value="Euk-Arch_PrmC-MTase"/>
</dbReference>
<evidence type="ECO:0000256" key="1">
    <source>
        <dbReference type="ARBA" id="ARBA00006149"/>
    </source>
</evidence>
<keyword evidence="4" id="KW-0949">S-adenosyl-L-methionine</keyword>
<name>A0ABP6RFL2_9MICC</name>